<evidence type="ECO:0000259" key="1">
    <source>
        <dbReference type="PROSITE" id="PS51057"/>
    </source>
</evidence>
<dbReference type="KEGG" id="mets:DK389_22155"/>
<dbReference type="Proteomes" id="UP000245926">
    <property type="component" value="Chromosome"/>
</dbReference>
<reference evidence="6" key="1">
    <citation type="submission" date="2018-05" db="EMBL/GenBank/DDBJ databases">
        <title>Complete Genome Sequence of Methylobacterium sp. 17SD2-17.</title>
        <authorList>
            <person name="Srinivasan S."/>
        </authorList>
    </citation>
    <scope>NUCLEOTIDE SEQUENCE [LARGE SCALE GENOMIC DNA]</scope>
    <source>
        <strain evidence="6">17SD2-17</strain>
    </source>
</reference>
<reference evidence="5" key="2">
    <citation type="submission" date="2018-05" db="EMBL/GenBank/DDBJ databases">
        <authorList>
            <person name="Srinivasan S."/>
        </authorList>
    </citation>
    <scope>NUCLEOTIDE SEQUENCE</scope>
    <source>
        <strain evidence="5">17SD2-17</strain>
    </source>
</reference>
<dbReference type="KEGG" id="mets:DK389_28790"/>
<dbReference type="SUPFAM" id="SSF46689">
    <property type="entry name" value="Homeodomain-like"/>
    <property type="match status" value="1"/>
</dbReference>
<dbReference type="EMBL" id="CP029550">
    <property type="protein sequence ID" value="AWN42713.1"/>
    <property type="molecule type" value="Genomic_DNA"/>
</dbReference>
<dbReference type="EMBL" id="CP029550">
    <property type="protein sequence ID" value="AWN43790.1"/>
    <property type="molecule type" value="Genomic_DNA"/>
</dbReference>
<dbReference type="InterPro" id="IPR036397">
    <property type="entry name" value="RNaseH_sf"/>
</dbReference>
<dbReference type="InterPro" id="IPR001523">
    <property type="entry name" value="Paired_dom"/>
</dbReference>
<evidence type="ECO:0000313" key="3">
    <source>
        <dbReference type="EMBL" id="AWN42713.1"/>
    </source>
</evidence>
<protein>
    <submittedName>
        <fullName evidence="5">IS630 family transposase</fullName>
    </submittedName>
</protein>
<dbReference type="KEGG" id="mets:DK389_28825"/>
<dbReference type="PROSITE" id="PS51057">
    <property type="entry name" value="PAIRED_2"/>
    <property type="match status" value="1"/>
</dbReference>
<reference evidence="5" key="3">
    <citation type="journal article" date="2020" name="Antonie Van Leeuwenhoek">
        <title>Methylobacterium durans sp. nov., a radiation-resistant bacterium isolated from gamma ray-irradiated soil.</title>
        <authorList>
            <person name="Kim J."/>
            <person name="Chhetri G."/>
            <person name="Kim I."/>
            <person name="Kim M.K."/>
            <person name="Seo T."/>
        </authorList>
    </citation>
    <scope>NUCLEOTIDE SEQUENCE</scope>
    <source>
        <strain evidence="5">17SD2-17</strain>
    </source>
</reference>
<dbReference type="NCBIfam" id="NF033545">
    <property type="entry name" value="transpos_IS630"/>
    <property type="match status" value="1"/>
</dbReference>
<feature type="domain" description="Paired" evidence="1">
    <location>
        <begin position="1"/>
        <end position="109"/>
    </location>
</feature>
<dbReference type="InterPro" id="IPR009057">
    <property type="entry name" value="Homeodomain-like_sf"/>
</dbReference>
<dbReference type="OrthoDB" id="565387at2"/>
<dbReference type="EMBL" id="CP029550">
    <property type="protein sequence ID" value="AWN39553.1"/>
    <property type="molecule type" value="Genomic_DNA"/>
</dbReference>
<dbReference type="PANTHER" id="PTHR46564">
    <property type="entry name" value="TRANSPOSASE"/>
    <property type="match status" value="1"/>
</dbReference>
<dbReference type="Gene3D" id="3.30.420.10">
    <property type="entry name" value="Ribonuclease H-like superfamily/Ribonuclease H"/>
    <property type="match status" value="1"/>
</dbReference>
<evidence type="ECO:0000313" key="2">
    <source>
        <dbReference type="EMBL" id="AWN39553.1"/>
    </source>
</evidence>
<evidence type="ECO:0000313" key="5">
    <source>
        <dbReference type="EMBL" id="AWN43790.1"/>
    </source>
</evidence>
<dbReference type="GO" id="GO:0003677">
    <property type="term" value="F:DNA binding"/>
    <property type="evidence" value="ECO:0007669"/>
    <property type="project" value="InterPro"/>
</dbReference>
<dbReference type="PANTHER" id="PTHR46564:SF1">
    <property type="entry name" value="TRANSPOSASE"/>
    <property type="match status" value="1"/>
</dbReference>
<organism evidence="5 6">
    <name type="scientific">Methylobacterium durans</name>
    <dbReference type="NCBI Taxonomy" id="2202825"/>
    <lineage>
        <taxon>Bacteria</taxon>
        <taxon>Pseudomonadati</taxon>
        <taxon>Pseudomonadota</taxon>
        <taxon>Alphaproteobacteria</taxon>
        <taxon>Hyphomicrobiales</taxon>
        <taxon>Methylobacteriaceae</taxon>
        <taxon>Methylobacterium</taxon>
    </lineage>
</organism>
<sequence length="320" mass="35042">MPSPLSVDLRERVVAAVAAGASCRRVAARFGVSVSSASRWSERFRNEGQLASKPMGGDHTSKRIEAHAALILATSKQEPRLFLRELRDRLAEQGVQTSTSGLSRFFQRHGISWKKGPTHAAEQERADVRAAREAWFEAQPELDPDRLVFLDETAAATNMARRYGWAPRGERCRLAAPWGHYKTTTITAALRTSGLCATALLDGPTNGRRFRSYVTETLIPVLQPGDIVVMDNLPAHKVAGVQAAIEATGARLMYLPSYSPDLNPIEQAFAKLKALLRSAAARTIPDLWAAIRQALSCFTPQECRNYLAAAGYEDDLAVAT</sequence>
<dbReference type="AlphaFoldDB" id="A0A2U8WE86"/>
<dbReference type="GO" id="GO:0006355">
    <property type="term" value="P:regulation of DNA-templated transcription"/>
    <property type="evidence" value="ECO:0007669"/>
    <property type="project" value="InterPro"/>
</dbReference>
<dbReference type="Pfam" id="PF13384">
    <property type="entry name" value="HTH_23"/>
    <property type="match status" value="1"/>
</dbReference>
<dbReference type="InterPro" id="IPR047655">
    <property type="entry name" value="Transpos_IS630-like"/>
</dbReference>
<dbReference type="RefSeq" id="WP_109887230.1">
    <property type="nucleotide sequence ID" value="NZ_CP029550.1"/>
</dbReference>
<gene>
    <name evidence="2" type="ORF">DK389_02185</name>
    <name evidence="3" type="ORF">DK389_22155</name>
    <name evidence="4" type="ORF">DK389_28790</name>
    <name evidence="5" type="ORF">DK389_28825</name>
</gene>
<dbReference type="InterPro" id="IPR038717">
    <property type="entry name" value="Tc1-like_DDE_dom"/>
</dbReference>
<dbReference type="Pfam" id="PF13358">
    <property type="entry name" value="DDE_3"/>
    <property type="match status" value="1"/>
</dbReference>
<evidence type="ECO:0000313" key="4">
    <source>
        <dbReference type="EMBL" id="AWN43783.1"/>
    </source>
</evidence>
<name>A0A2U8WE86_9HYPH</name>
<accession>A0A2U8WE86</accession>
<dbReference type="EMBL" id="CP029550">
    <property type="protein sequence ID" value="AWN43783.1"/>
    <property type="molecule type" value="Genomic_DNA"/>
</dbReference>
<evidence type="ECO:0000313" key="6">
    <source>
        <dbReference type="Proteomes" id="UP000245926"/>
    </source>
</evidence>
<dbReference type="KEGG" id="mets:DK389_02185"/>
<proteinExistence type="predicted"/>
<keyword evidence="6" id="KW-1185">Reference proteome</keyword>